<dbReference type="InterPro" id="IPR004089">
    <property type="entry name" value="MCPsignal_dom"/>
</dbReference>
<keyword evidence="5" id="KW-0812">Transmembrane</keyword>
<keyword evidence="2" id="KW-0145">Chemotaxis</keyword>
<evidence type="ECO:0000259" key="6">
    <source>
        <dbReference type="PROSITE" id="PS50111"/>
    </source>
</evidence>
<dbReference type="InterPro" id="IPR051310">
    <property type="entry name" value="MCP_chemotaxis"/>
</dbReference>
<dbReference type="PROSITE" id="PS50906">
    <property type="entry name" value="NIT"/>
    <property type="match status" value="1"/>
</dbReference>
<evidence type="ECO:0000256" key="5">
    <source>
        <dbReference type="SAM" id="Phobius"/>
    </source>
</evidence>
<evidence type="ECO:0000259" key="8">
    <source>
        <dbReference type="PROSITE" id="PS50906"/>
    </source>
</evidence>
<evidence type="ECO:0000259" key="7">
    <source>
        <dbReference type="PROSITE" id="PS50885"/>
    </source>
</evidence>
<evidence type="ECO:0000256" key="4">
    <source>
        <dbReference type="PROSITE-ProRule" id="PRU00284"/>
    </source>
</evidence>
<keyword evidence="10" id="KW-1185">Reference proteome</keyword>
<feature type="domain" description="HAMP" evidence="7">
    <location>
        <begin position="407"/>
        <end position="459"/>
    </location>
</feature>
<dbReference type="Pfam" id="PF00672">
    <property type="entry name" value="HAMP"/>
    <property type="match status" value="1"/>
</dbReference>
<dbReference type="GO" id="GO:0007165">
    <property type="term" value="P:signal transduction"/>
    <property type="evidence" value="ECO:0007669"/>
    <property type="project" value="UniProtKB-KW"/>
</dbReference>
<comment type="similarity">
    <text evidence="3">Belongs to the methyl-accepting chemotaxis (MCP) protein family.</text>
</comment>
<gene>
    <name evidence="9" type="ORF">RHIZ70_3877</name>
</gene>
<evidence type="ECO:0000256" key="1">
    <source>
        <dbReference type="ARBA" id="ARBA00004370"/>
    </source>
</evidence>
<dbReference type="InterPro" id="IPR003660">
    <property type="entry name" value="HAMP_dom"/>
</dbReference>
<feature type="domain" description="NIT" evidence="8">
    <location>
        <begin position="45"/>
        <end position="294"/>
    </location>
</feature>
<sequence>MKWRLAAAMAVPLVAVVVLAWMQMSASYDNYRHAERLVEATEEIATLGSLVHALQVERGQTAGFIGAQGKQGVDALAAARGKSDPHVAAMTGVLATVAAEDNSSLKARTDRVAAELAQLADRRKAVDGLSATAADSFNFYTGLIGQLTDLSRDFSLAIGSEGTFGHMIAYNLLMNAKELAGQERAIGNAFLSAARIDEQRFMVFAGLFGAQTALLDAYVELLPSDQRQQVLVEMQRDGAALETMRARIIKGGVAGDLNGLPAPDWFSLASERIQRLKTAEDATLKAIVTEANHIAAVEMQSFVTVLALGLGGVLLAFLLAVSLAFTVIRPLGVLTNAMKKLATGEVDVNLAQFDSRDEIGAMGQAVGSFITMSRDRVRREREEEARLAQVEQARRDAADSERAERAAEIGFAVEQLGIGLDHLSAGDLTQRIDRSFAPALDALRLNFNASLDKLQTVIASISESTSTIHHGSLEIRQAADDLAQRTERQAAALEEASASITEITSGIRDVSRRAEHAGGLVERATVDARHSGTVVRDTVDAMGRIEHSSGQIGQIIGVIDDIAFQTNLLALNAGVEAARAGEAGKGFAVVAQEVRELAQRSAHAAREIKDLIARSAGEVRTGVTLVGQTGEALKGIESHVETINDEIMAIVSAARQQSAALGEISAAVGQMDQVTQQNAAMVEETSAATHGLANEADRLNEQVALFRLAEASRDRSLRAA</sequence>
<dbReference type="EMBL" id="UEYP01000006">
    <property type="protein sequence ID" value="SSC68169.1"/>
    <property type="molecule type" value="Genomic_DNA"/>
</dbReference>
<dbReference type="Gene3D" id="1.10.287.950">
    <property type="entry name" value="Methyl-accepting chemotaxis protein"/>
    <property type="match status" value="1"/>
</dbReference>
<dbReference type="CDD" id="cd11386">
    <property type="entry name" value="MCP_signal"/>
    <property type="match status" value="1"/>
</dbReference>
<reference evidence="10" key="1">
    <citation type="submission" date="2018-07" db="EMBL/GenBank/DDBJ databases">
        <authorList>
            <person name="Peiro R."/>
            <person name="Begona"/>
            <person name="Cbmso G."/>
            <person name="Lopez M."/>
            <person name="Gonzalez S."/>
        </authorList>
    </citation>
    <scope>NUCLEOTIDE SEQUENCE [LARGE SCALE GENOMIC DNA]</scope>
</reference>
<keyword evidence="4" id="KW-0807">Transducer</keyword>
<dbReference type="SMART" id="SM00304">
    <property type="entry name" value="HAMP"/>
    <property type="match status" value="2"/>
</dbReference>
<evidence type="ECO:0000256" key="3">
    <source>
        <dbReference type="ARBA" id="ARBA00029447"/>
    </source>
</evidence>
<dbReference type="Pfam" id="PF00015">
    <property type="entry name" value="MCPsignal"/>
    <property type="match status" value="1"/>
</dbReference>
<protein>
    <recommendedName>
        <fullName evidence="11">Methyl-accepting chemotaxis protein</fullName>
    </recommendedName>
</protein>
<feature type="domain" description="HAMP" evidence="7">
    <location>
        <begin position="325"/>
        <end position="378"/>
    </location>
</feature>
<dbReference type="PROSITE" id="PS50885">
    <property type="entry name" value="HAMP"/>
    <property type="match status" value="2"/>
</dbReference>
<comment type="subcellular location">
    <subcellularLocation>
        <location evidence="1">Membrane</location>
    </subcellularLocation>
</comment>
<name>A0A376AK50_9HYPH</name>
<dbReference type="SMART" id="SM00283">
    <property type="entry name" value="MA"/>
    <property type="match status" value="1"/>
</dbReference>
<dbReference type="SUPFAM" id="SSF158472">
    <property type="entry name" value="HAMP domain-like"/>
    <property type="match status" value="1"/>
</dbReference>
<dbReference type="Proteomes" id="UP000254764">
    <property type="component" value="Unassembled WGS sequence"/>
</dbReference>
<keyword evidence="5" id="KW-1133">Transmembrane helix</keyword>
<evidence type="ECO:0000256" key="2">
    <source>
        <dbReference type="ARBA" id="ARBA00022500"/>
    </source>
</evidence>
<dbReference type="Gene3D" id="6.10.340.10">
    <property type="match status" value="1"/>
</dbReference>
<dbReference type="PROSITE" id="PS50111">
    <property type="entry name" value="CHEMOTAXIS_TRANSDUC_2"/>
    <property type="match status" value="1"/>
</dbReference>
<dbReference type="GO" id="GO:0006935">
    <property type="term" value="P:chemotaxis"/>
    <property type="evidence" value="ECO:0007669"/>
    <property type="project" value="UniProtKB-KW"/>
</dbReference>
<dbReference type="PANTHER" id="PTHR43531">
    <property type="entry name" value="PROTEIN ICFG"/>
    <property type="match status" value="1"/>
</dbReference>
<evidence type="ECO:0008006" key="11">
    <source>
        <dbReference type="Google" id="ProtNLM"/>
    </source>
</evidence>
<dbReference type="Pfam" id="PF08376">
    <property type="entry name" value="NIT"/>
    <property type="match status" value="1"/>
</dbReference>
<feature type="transmembrane region" description="Helical" evidence="5">
    <location>
        <begin position="302"/>
        <end position="328"/>
    </location>
</feature>
<dbReference type="RefSeq" id="WP_181904015.1">
    <property type="nucleotide sequence ID" value="NZ_UEYP01000006.1"/>
</dbReference>
<dbReference type="InterPro" id="IPR013587">
    <property type="entry name" value="Nitrate/nitrite_sensing"/>
</dbReference>
<keyword evidence="5" id="KW-0472">Membrane</keyword>
<accession>A0A376AK50</accession>
<proteinExistence type="inferred from homology"/>
<evidence type="ECO:0000313" key="10">
    <source>
        <dbReference type="Proteomes" id="UP000254764"/>
    </source>
</evidence>
<dbReference type="FunFam" id="1.10.287.950:FF:000001">
    <property type="entry name" value="Methyl-accepting chemotaxis sensory transducer"/>
    <property type="match status" value="1"/>
</dbReference>
<feature type="domain" description="Methyl-accepting transducer" evidence="6">
    <location>
        <begin position="464"/>
        <end position="693"/>
    </location>
</feature>
<dbReference type="PANTHER" id="PTHR43531:SF11">
    <property type="entry name" value="METHYL-ACCEPTING CHEMOTAXIS PROTEIN 3"/>
    <property type="match status" value="1"/>
</dbReference>
<organism evidence="9 10">
    <name type="scientific">Ciceribacter selenitireducens ATCC BAA-1503</name>
    <dbReference type="NCBI Taxonomy" id="1336235"/>
    <lineage>
        <taxon>Bacteria</taxon>
        <taxon>Pseudomonadati</taxon>
        <taxon>Pseudomonadota</taxon>
        <taxon>Alphaproteobacteria</taxon>
        <taxon>Hyphomicrobiales</taxon>
        <taxon>Rhizobiaceae</taxon>
        <taxon>Ciceribacter</taxon>
    </lineage>
</organism>
<dbReference type="CDD" id="cd06225">
    <property type="entry name" value="HAMP"/>
    <property type="match status" value="1"/>
</dbReference>
<evidence type="ECO:0000313" key="9">
    <source>
        <dbReference type="EMBL" id="SSC68169.1"/>
    </source>
</evidence>
<dbReference type="InterPro" id="IPR010910">
    <property type="entry name" value="Nitrate/nitrite_sensing_bac"/>
</dbReference>
<dbReference type="AlphaFoldDB" id="A0A376AK50"/>
<dbReference type="SUPFAM" id="SSF58104">
    <property type="entry name" value="Methyl-accepting chemotaxis protein (MCP) signaling domain"/>
    <property type="match status" value="1"/>
</dbReference>
<dbReference type="GO" id="GO:0016020">
    <property type="term" value="C:membrane"/>
    <property type="evidence" value="ECO:0007669"/>
    <property type="project" value="UniProtKB-SubCell"/>
</dbReference>